<keyword evidence="2" id="KW-1185">Reference proteome</keyword>
<evidence type="ECO:0000313" key="1">
    <source>
        <dbReference type="EMBL" id="NYH83929.1"/>
    </source>
</evidence>
<name>A0ABX2S3S3_9ACTN</name>
<reference evidence="1 2" key="1">
    <citation type="submission" date="2020-07" db="EMBL/GenBank/DDBJ databases">
        <title>Sequencing the genomes of 1000 actinobacteria strains.</title>
        <authorList>
            <person name="Klenk H.-P."/>
        </authorList>
    </citation>
    <scope>NUCLEOTIDE SEQUENCE [LARGE SCALE GENOMIC DNA]</scope>
    <source>
        <strain evidence="1 2">DSM 45117</strain>
    </source>
</reference>
<dbReference type="Proteomes" id="UP000533017">
    <property type="component" value="Unassembled WGS sequence"/>
</dbReference>
<evidence type="ECO:0000313" key="2">
    <source>
        <dbReference type="Proteomes" id="UP000533017"/>
    </source>
</evidence>
<protein>
    <submittedName>
        <fullName evidence="1">Uncharacterized protein</fullName>
    </submittedName>
</protein>
<dbReference type="EMBL" id="JACBZA010000001">
    <property type="protein sequence ID" value="NYH83929.1"/>
    <property type="molecule type" value="Genomic_DNA"/>
</dbReference>
<gene>
    <name evidence="1" type="ORF">FHR37_002780</name>
</gene>
<accession>A0ABX2S3S3</accession>
<organism evidence="1 2">
    <name type="scientific">Actinopolymorpha cephalotaxi</name>
    <dbReference type="NCBI Taxonomy" id="504797"/>
    <lineage>
        <taxon>Bacteria</taxon>
        <taxon>Bacillati</taxon>
        <taxon>Actinomycetota</taxon>
        <taxon>Actinomycetes</taxon>
        <taxon>Propionibacteriales</taxon>
        <taxon>Actinopolymorphaceae</taxon>
        <taxon>Actinopolymorpha</taxon>
    </lineage>
</organism>
<sequence>MRVENLQRAQGRIVLARGVLLYRMSAQVVGGP</sequence>
<proteinExistence type="predicted"/>
<comment type="caution">
    <text evidence="1">The sequence shown here is derived from an EMBL/GenBank/DDBJ whole genome shotgun (WGS) entry which is preliminary data.</text>
</comment>